<dbReference type="EMBL" id="FPIZ01000002">
    <property type="protein sequence ID" value="SFW24794.1"/>
    <property type="molecule type" value="Genomic_DNA"/>
</dbReference>
<dbReference type="OrthoDB" id="9798830at2"/>
<dbReference type="Proteomes" id="UP000183788">
    <property type="component" value="Unassembled WGS sequence"/>
</dbReference>
<reference evidence="3 5" key="2">
    <citation type="submission" date="2023-11" db="EMBL/GenBank/DDBJ databases">
        <title>MicrobeMod: A computational toolkit for identifying prokaryotic methylation and restriction-modification with nanopore sequencing.</title>
        <authorList>
            <person name="Crits-Christoph A."/>
            <person name="Kang S.C."/>
            <person name="Lee H."/>
            <person name="Ostrov N."/>
        </authorList>
    </citation>
    <scope>NUCLEOTIDE SEQUENCE [LARGE SCALE GENOMIC DNA]</scope>
    <source>
        <strain evidence="3 5">ATCC 23090</strain>
    </source>
</reference>
<keyword evidence="5" id="KW-1185">Reference proteome</keyword>
<dbReference type="Pfam" id="PF12867">
    <property type="entry name" value="DinB_2"/>
    <property type="match status" value="1"/>
</dbReference>
<accession>A0A1K1MNP9</accession>
<dbReference type="InterPro" id="IPR024775">
    <property type="entry name" value="DinB-like"/>
</dbReference>
<protein>
    <submittedName>
        <fullName evidence="3">DinB family protein</fullName>
    </submittedName>
    <submittedName>
        <fullName evidence="2">DinB superfamily protein</fullName>
    </submittedName>
</protein>
<name>A0A1K1MNP9_9BACT</name>
<dbReference type="Proteomes" id="UP001326715">
    <property type="component" value="Chromosome"/>
</dbReference>
<evidence type="ECO:0000313" key="4">
    <source>
        <dbReference type="Proteomes" id="UP000183788"/>
    </source>
</evidence>
<dbReference type="EMBL" id="CP140154">
    <property type="protein sequence ID" value="WQG91532.1"/>
    <property type="molecule type" value="Genomic_DNA"/>
</dbReference>
<reference evidence="2 4" key="1">
    <citation type="submission" date="2016-11" db="EMBL/GenBank/DDBJ databases">
        <authorList>
            <person name="Jaros S."/>
            <person name="Januszkiewicz K."/>
            <person name="Wedrychowicz H."/>
        </authorList>
    </citation>
    <scope>NUCLEOTIDE SEQUENCE [LARGE SCALE GENOMIC DNA]</scope>
    <source>
        <strain evidence="2 4">DSM 784</strain>
    </source>
</reference>
<evidence type="ECO:0000313" key="3">
    <source>
        <dbReference type="EMBL" id="WQG91532.1"/>
    </source>
</evidence>
<proteinExistence type="predicted"/>
<evidence type="ECO:0000313" key="5">
    <source>
        <dbReference type="Proteomes" id="UP001326715"/>
    </source>
</evidence>
<evidence type="ECO:0000313" key="2">
    <source>
        <dbReference type="EMBL" id="SFW24794.1"/>
    </source>
</evidence>
<dbReference type="SUPFAM" id="SSF109854">
    <property type="entry name" value="DinB/YfiT-like putative metalloenzymes"/>
    <property type="match status" value="1"/>
</dbReference>
<feature type="domain" description="DinB-like" evidence="1">
    <location>
        <begin position="23"/>
        <end position="146"/>
    </location>
</feature>
<gene>
    <name evidence="2" type="ORF">SAMN05661012_00740</name>
    <name evidence="3" type="ORF">SR876_08465</name>
</gene>
<dbReference type="STRING" id="1004.SAMN05661012_00740"/>
<dbReference type="RefSeq" id="WP_072357501.1">
    <property type="nucleotide sequence ID" value="NZ_CP139972.1"/>
</dbReference>
<dbReference type="AlphaFoldDB" id="A0A1K1MNP9"/>
<sequence>MAEKEVIQSLQELLTGSHAHISFEDAVKGIPENLRGVVPDNMPYSIWQLVEHIRIAQWDILEFSRNPGHQSPPWPAGYWPNDPVPKDDDAWKESIAHIKRDCAEFIKLLKRPGVDLYEPFTHGDGQHLFREALLIADHTSYHTGEIVAVRRMLGAWK</sequence>
<dbReference type="InterPro" id="IPR034660">
    <property type="entry name" value="DinB/YfiT-like"/>
</dbReference>
<dbReference type="Gene3D" id="1.20.120.450">
    <property type="entry name" value="dinb family like domain"/>
    <property type="match status" value="1"/>
</dbReference>
<evidence type="ECO:0000259" key="1">
    <source>
        <dbReference type="Pfam" id="PF12867"/>
    </source>
</evidence>
<organism evidence="2 4">
    <name type="scientific">Chitinophaga sancti</name>
    <dbReference type="NCBI Taxonomy" id="1004"/>
    <lineage>
        <taxon>Bacteria</taxon>
        <taxon>Pseudomonadati</taxon>
        <taxon>Bacteroidota</taxon>
        <taxon>Chitinophagia</taxon>
        <taxon>Chitinophagales</taxon>
        <taxon>Chitinophagaceae</taxon>
        <taxon>Chitinophaga</taxon>
    </lineage>
</organism>